<organism evidence="2 3">
    <name type="scientific">Scytalidium lignicola</name>
    <name type="common">Hyphomycete</name>
    <dbReference type="NCBI Taxonomy" id="5539"/>
    <lineage>
        <taxon>Eukaryota</taxon>
        <taxon>Fungi</taxon>
        <taxon>Dikarya</taxon>
        <taxon>Ascomycota</taxon>
        <taxon>Pezizomycotina</taxon>
        <taxon>Leotiomycetes</taxon>
        <taxon>Leotiomycetes incertae sedis</taxon>
        <taxon>Scytalidium</taxon>
    </lineage>
</organism>
<accession>A0A3E2HMJ4</accession>
<feature type="non-terminal residue" evidence="2">
    <location>
        <position position="188"/>
    </location>
</feature>
<feature type="compositionally biased region" description="Basic residues" evidence="1">
    <location>
        <begin position="166"/>
        <end position="176"/>
    </location>
</feature>
<protein>
    <submittedName>
        <fullName evidence="2">Uncharacterized protein</fullName>
    </submittedName>
</protein>
<feature type="non-terminal residue" evidence="2">
    <location>
        <position position="1"/>
    </location>
</feature>
<feature type="region of interest" description="Disordered" evidence="1">
    <location>
        <begin position="133"/>
        <end position="188"/>
    </location>
</feature>
<evidence type="ECO:0000256" key="1">
    <source>
        <dbReference type="SAM" id="MobiDB-lite"/>
    </source>
</evidence>
<dbReference type="OMA" id="SYEREQT"/>
<dbReference type="OrthoDB" id="5426872at2759"/>
<evidence type="ECO:0000313" key="3">
    <source>
        <dbReference type="Proteomes" id="UP000258309"/>
    </source>
</evidence>
<gene>
    <name evidence="2" type="ORF">B7463_g1693</name>
</gene>
<dbReference type="Proteomes" id="UP000258309">
    <property type="component" value="Unassembled WGS sequence"/>
</dbReference>
<sequence length="188" mass="20993">MSAFPPLKSRPSIPISQDAALKHLQSYLEKAKTSEYLLPNARLEESGVDVGSRNSGLVFHNLQRVEAGLRGEWLAPSLDLDDVKVAGVEDNTNTAEGEQMEVEGWQDLEEYQREQSIEEGEQNAQGVVAVDLDSDLQDSTSLPHAQELNSTARAAMTAKDKEARRLEKKARHKEKQRQKEAVRQEAKE</sequence>
<evidence type="ECO:0000313" key="2">
    <source>
        <dbReference type="EMBL" id="RFU34610.1"/>
    </source>
</evidence>
<keyword evidence="3" id="KW-1185">Reference proteome</keyword>
<name>A0A3E2HMJ4_SCYLI</name>
<comment type="caution">
    <text evidence="2">The sequence shown here is derived from an EMBL/GenBank/DDBJ whole genome shotgun (WGS) entry which is preliminary data.</text>
</comment>
<proteinExistence type="predicted"/>
<feature type="compositionally biased region" description="Basic and acidic residues" evidence="1">
    <location>
        <begin position="177"/>
        <end position="188"/>
    </location>
</feature>
<reference evidence="2 3" key="1">
    <citation type="submission" date="2018-05" db="EMBL/GenBank/DDBJ databases">
        <title>Draft genome sequence of Scytalidium lignicola DSM 105466, a ubiquitous saprotrophic fungus.</title>
        <authorList>
            <person name="Buettner E."/>
            <person name="Gebauer A.M."/>
            <person name="Hofrichter M."/>
            <person name="Liers C."/>
            <person name="Kellner H."/>
        </authorList>
    </citation>
    <scope>NUCLEOTIDE SEQUENCE [LARGE SCALE GENOMIC DNA]</scope>
    <source>
        <strain evidence="2 3">DSM 105466</strain>
    </source>
</reference>
<dbReference type="EMBL" id="NCSJ02000018">
    <property type="protein sequence ID" value="RFU34610.1"/>
    <property type="molecule type" value="Genomic_DNA"/>
</dbReference>
<dbReference type="AlphaFoldDB" id="A0A3E2HMJ4"/>